<reference evidence="6" key="1">
    <citation type="journal article" date="2019" name="Int. J. Syst. Evol. Microbiol.">
        <title>The Global Catalogue of Microorganisms (GCM) 10K type strain sequencing project: providing services to taxonomists for standard genome sequencing and annotation.</title>
        <authorList>
            <consortium name="The Broad Institute Genomics Platform"/>
            <consortium name="The Broad Institute Genome Sequencing Center for Infectious Disease"/>
            <person name="Wu L."/>
            <person name="Ma J."/>
        </authorList>
    </citation>
    <scope>NUCLEOTIDE SEQUENCE [LARGE SCALE GENOMIC DNA]</scope>
    <source>
        <strain evidence="6">JCM 9377</strain>
    </source>
</reference>
<dbReference type="PANTHER" id="PTHR47691">
    <property type="entry name" value="REGULATOR-RELATED"/>
    <property type="match status" value="1"/>
</dbReference>
<dbReference type="InterPro" id="IPR011990">
    <property type="entry name" value="TPR-like_helical_dom_sf"/>
</dbReference>
<evidence type="ECO:0000256" key="3">
    <source>
        <dbReference type="PROSITE-ProRule" id="PRU01091"/>
    </source>
</evidence>
<dbReference type="SMART" id="SM00862">
    <property type="entry name" value="Trans_reg_C"/>
    <property type="match status" value="1"/>
</dbReference>
<dbReference type="Proteomes" id="UP001501237">
    <property type="component" value="Unassembled WGS sequence"/>
</dbReference>
<dbReference type="Pfam" id="PF25872">
    <property type="entry name" value="HTH_77"/>
    <property type="match status" value="1"/>
</dbReference>
<dbReference type="SUPFAM" id="SSF48452">
    <property type="entry name" value="TPR-like"/>
    <property type="match status" value="2"/>
</dbReference>
<gene>
    <name evidence="5" type="ORF">GCM10010468_41320</name>
</gene>
<dbReference type="SMART" id="SM00028">
    <property type="entry name" value="TPR"/>
    <property type="match status" value="4"/>
</dbReference>
<dbReference type="PRINTS" id="PR00364">
    <property type="entry name" value="DISEASERSIST"/>
</dbReference>
<dbReference type="InterPro" id="IPR049945">
    <property type="entry name" value="AAA_22"/>
</dbReference>
<dbReference type="Pfam" id="PF00486">
    <property type="entry name" value="Trans_reg_C"/>
    <property type="match status" value="1"/>
</dbReference>
<evidence type="ECO:0000259" key="4">
    <source>
        <dbReference type="PROSITE" id="PS51755"/>
    </source>
</evidence>
<proteinExistence type="inferred from homology"/>
<evidence type="ECO:0000256" key="1">
    <source>
        <dbReference type="ARBA" id="ARBA00005820"/>
    </source>
</evidence>
<dbReference type="InterPro" id="IPR036388">
    <property type="entry name" value="WH-like_DNA-bd_sf"/>
</dbReference>
<dbReference type="Gene3D" id="1.10.10.10">
    <property type="entry name" value="Winged helix-like DNA-binding domain superfamily/Winged helix DNA-binding domain"/>
    <property type="match status" value="1"/>
</dbReference>
<dbReference type="PROSITE" id="PS51755">
    <property type="entry name" value="OMPR_PHOB"/>
    <property type="match status" value="1"/>
</dbReference>
<sequence length="1055" mass="114062">MRVGILGPLEITSGGRRTELGGARLRVLLTVLALAGGRVVSAERLIDDLWEDDPPAGATNALQSLVSRLRSAIGRDAVESHPNGYRLNAEVDAAEFEARVGEALHGAPLPAGRRADALREALELWRGSPLPDAGGLPFAEAPAARLESLRRAAVRGRIEAELELGRHAELVPELGALSAADPLDEGVAVLLMKALYGAGRQADALEAYGTARDALAETLGVEPSQELADAHLAVLRHELPGPSARAAPTNLKTRLTSFIGRDDDLARIGELVGGHRLVTLTGPGGAGKTSLSQESARRILDRMPDGAWVVELAPVTDPAEVPQAVLTGLGLREVGLMAAVGARSVPTGESVDALGRLCMALRGKRLLLVLDNCEHLVDTAAKIADRVLAECPGVRILATSREPLAITGEALWPVEPLELPSPLAGVAEAEGSPAVRLFVERGAAVRPGFALAGGNVRDVVRICRELDGMPLALELAAARIRVLRPDQIADRLSDRFRLLTSGSRTAMPRHQTLRAVVEWSWELITEDERTLWRRLALFAGGATLESAEDVCDLPDTLGALTGLVDKSLLLVTDAGRYRMLETIREYGMERLAEAGEVGVMRRRYAEHFTAFAERAEPEMRRPDQVRWLQRLAAEHDNLHAALRCATQAGDAPTVARLCASLGWYWWMRSHRRECAEAVSAMSAMPGLPEDLTTALAYAVGGMASFGSARDFDEVRGWIDEADRIMAIAGRPVEHPLLRMMTPLVKLMSQSPGAMVLDQIAELFTADDPWLRGMARIMFGQVRINLGRIEGAEEHYRLGLAEFRATGERWGTSFALTSLAELVSWRGEHAKAVRLCEEAMRIAEEFGTQDHDPMINVRLAKQLWLVGRRDEATTLIDEAMRVADRLGDPESMAYLHYLLAEFDRLRDDPRTALMRLDRALELCLPLAGPPQFTALIISCRAIAYARLGDFAAAEACLDEAFVRAFEAEDYPVIASAAIGEAFLVWLRDGDAARTATLIGAADSIRGTRDLSSAETVALEAEVRAALGPDYAEAYGRGSGVDLDGFRLLVAGRPGTA</sequence>
<keyword evidence="2 3" id="KW-0238">DNA-binding</keyword>
<dbReference type="SMART" id="SM01043">
    <property type="entry name" value="BTAD"/>
    <property type="match status" value="1"/>
</dbReference>
<dbReference type="InterPro" id="IPR027417">
    <property type="entry name" value="P-loop_NTPase"/>
</dbReference>
<dbReference type="CDD" id="cd15831">
    <property type="entry name" value="BTAD"/>
    <property type="match status" value="1"/>
</dbReference>
<dbReference type="SUPFAM" id="SSF52540">
    <property type="entry name" value="P-loop containing nucleoside triphosphate hydrolases"/>
    <property type="match status" value="1"/>
</dbReference>
<dbReference type="InterPro" id="IPR001867">
    <property type="entry name" value="OmpR/PhoB-type_DNA-bd"/>
</dbReference>
<dbReference type="InterPro" id="IPR019734">
    <property type="entry name" value="TPR_rpt"/>
</dbReference>
<feature type="domain" description="OmpR/PhoB-type" evidence="4">
    <location>
        <begin position="1"/>
        <end position="89"/>
    </location>
</feature>
<evidence type="ECO:0000313" key="6">
    <source>
        <dbReference type="Proteomes" id="UP001501237"/>
    </source>
</evidence>
<organism evidence="5 6">
    <name type="scientific">Actinocorallia longicatena</name>
    <dbReference type="NCBI Taxonomy" id="111803"/>
    <lineage>
        <taxon>Bacteria</taxon>
        <taxon>Bacillati</taxon>
        <taxon>Actinomycetota</taxon>
        <taxon>Actinomycetes</taxon>
        <taxon>Streptosporangiales</taxon>
        <taxon>Thermomonosporaceae</taxon>
        <taxon>Actinocorallia</taxon>
    </lineage>
</organism>
<dbReference type="SUPFAM" id="SSF46894">
    <property type="entry name" value="C-terminal effector domain of the bipartite response regulators"/>
    <property type="match status" value="1"/>
</dbReference>
<dbReference type="RefSeq" id="WP_344830705.1">
    <property type="nucleotide sequence ID" value="NZ_BAAAUV010000009.1"/>
</dbReference>
<evidence type="ECO:0000313" key="5">
    <source>
        <dbReference type="EMBL" id="GAA3218076.1"/>
    </source>
</evidence>
<accession>A0ABP6QC82</accession>
<comment type="caution">
    <text evidence="5">The sequence shown here is derived from an EMBL/GenBank/DDBJ whole genome shotgun (WGS) entry which is preliminary data.</text>
</comment>
<dbReference type="InterPro" id="IPR016032">
    <property type="entry name" value="Sig_transdc_resp-reg_C-effctor"/>
</dbReference>
<dbReference type="PANTHER" id="PTHR47691:SF3">
    <property type="entry name" value="HTH-TYPE TRANSCRIPTIONAL REGULATOR RV0890C-RELATED"/>
    <property type="match status" value="1"/>
</dbReference>
<dbReference type="InterPro" id="IPR058852">
    <property type="entry name" value="HTH_77"/>
</dbReference>
<dbReference type="InterPro" id="IPR005158">
    <property type="entry name" value="BTAD"/>
</dbReference>
<evidence type="ECO:0000256" key="2">
    <source>
        <dbReference type="ARBA" id="ARBA00023125"/>
    </source>
</evidence>
<dbReference type="EMBL" id="BAAAUV010000009">
    <property type="protein sequence ID" value="GAA3218076.1"/>
    <property type="molecule type" value="Genomic_DNA"/>
</dbReference>
<keyword evidence="6" id="KW-1185">Reference proteome</keyword>
<feature type="DNA-binding region" description="OmpR/PhoB-type" evidence="3">
    <location>
        <begin position="1"/>
        <end position="89"/>
    </location>
</feature>
<dbReference type="Pfam" id="PF13401">
    <property type="entry name" value="AAA_22"/>
    <property type="match status" value="1"/>
</dbReference>
<protein>
    <submittedName>
        <fullName evidence="5">BTAD domain-containing putative transcriptional regulator</fullName>
    </submittedName>
</protein>
<dbReference type="Gene3D" id="1.25.40.10">
    <property type="entry name" value="Tetratricopeptide repeat domain"/>
    <property type="match status" value="2"/>
</dbReference>
<name>A0ABP6QC82_9ACTN</name>
<dbReference type="Pfam" id="PF03704">
    <property type="entry name" value="BTAD"/>
    <property type="match status" value="1"/>
</dbReference>
<comment type="similarity">
    <text evidence="1">Belongs to the AfsR/DnrI/RedD regulatory family.</text>
</comment>